<protein>
    <submittedName>
        <fullName evidence="5">TetR/AcrR family transcriptional regulator</fullName>
    </submittedName>
</protein>
<feature type="DNA-binding region" description="H-T-H motif" evidence="2">
    <location>
        <begin position="51"/>
        <end position="70"/>
    </location>
</feature>
<dbReference type="EMBL" id="JAYJJQ010000006">
    <property type="protein sequence ID" value="MEB3069222.1"/>
    <property type="molecule type" value="Genomic_DNA"/>
</dbReference>
<evidence type="ECO:0000259" key="4">
    <source>
        <dbReference type="PROSITE" id="PS50977"/>
    </source>
</evidence>
<organism evidence="5 6">
    <name type="scientific">[Mycobacterium] vasticus</name>
    <dbReference type="NCBI Taxonomy" id="2875777"/>
    <lineage>
        <taxon>Bacteria</taxon>
        <taxon>Bacillati</taxon>
        <taxon>Actinomycetota</taxon>
        <taxon>Actinomycetes</taxon>
        <taxon>Mycobacteriales</taxon>
        <taxon>Mycobacteriaceae</taxon>
        <taxon>Mycolicibacter</taxon>
    </lineage>
</organism>
<dbReference type="PANTHER" id="PTHR30055">
    <property type="entry name" value="HTH-TYPE TRANSCRIPTIONAL REGULATOR RUTR"/>
    <property type="match status" value="1"/>
</dbReference>
<dbReference type="PROSITE" id="PS50977">
    <property type="entry name" value="HTH_TETR_2"/>
    <property type="match status" value="1"/>
</dbReference>
<dbReference type="Proteomes" id="UP001299283">
    <property type="component" value="Unassembled WGS sequence"/>
</dbReference>
<dbReference type="SUPFAM" id="SSF46689">
    <property type="entry name" value="Homeodomain-like"/>
    <property type="match status" value="1"/>
</dbReference>
<dbReference type="InterPro" id="IPR050109">
    <property type="entry name" value="HTH-type_TetR-like_transc_reg"/>
</dbReference>
<name>A0ABU5YVW1_9MYCO</name>
<evidence type="ECO:0000256" key="1">
    <source>
        <dbReference type="ARBA" id="ARBA00023125"/>
    </source>
</evidence>
<feature type="domain" description="HTH tetR-type" evidence="4">
    <location>
        <begin position="28"/>
        <end position="88"/>
    </location>
</feature>
<dbReference type="InterPro" id="IPR001647">
    <property type="entry name" value="HTH_TetR"/>
</dbReference>
<accession>A0ABU5YVW1</accession>
<sequence>MLTSPGDLDTGTTPAHIPQVDDPTVSQQDRRRRIFDAAIGAASDGGYTGVQMREIAATAGLSIRSLRRHYPSTTHLLVTALTDELAWFDQHWQSRLDRTSGGFTRLRMAVAGLISAMERAGHITEALTRAYALSFFRASEQAQTVRRQTSDMFVGFMRGGEADTMAHRHVADILADVWTANVLALVQRRAGFDDLRRQMFSTIDLLDSRSTGQLPASAATSSAGCVVEVAPTSYAR</sequence>
<evidence type="ECO:0000313" key="6">
    <source>
        <dbReference type="Proteomes" id="UP001299283"/>
    </source>
</evidence>
<dbReference type="InterPro" id="IPR041642">
    <property type="entry name" value="KstR_C"/>
</dbReference>
<evidence type="ECO:0000313" key="5">
    <source>
        <dbReference type="EMBL" id="MEB3069222.1"/>
    </source>
</evidence>
<proteinExistence type="predicted"/>
<evidence type="ECO:0000256" key="2">
    <source>
        <dbReference type="PROSITE-ProRule" id="PRU00335"/>
    </source>
</evidence>
<gene>
    <name evidence="5" type="ORF">K5L39_08485</name>
</gene>
<dbReference type="RefSeq" id="WP_225397883.1">
    <property type="nucleotide sequence ID" value="NZ_JAYJJQ010000006.1"/>
</dbReference>
<dbReference type="InterPro" id="IPR009057">
    <property type="entry name" value="Homeodomain-like_sf"/>
</dbReference>
<reference evidence="5 6" key="1">
    <citation type="submission" date="2023-12" db="EMBL/GenBank/DDBJ databases">
        <title>Description of new species of Mycobacterium terrae complex isolated from sewage at the Sao Paulo Zoological Park Foundation in Brazil.</title>
        <authorList>
            <person name="Romagnoli C.L."/>
            <person name="Conceicao E.C."/>
            <person name="Machado E."/>
            <person name="Barreto L.B.P.F."/>
            <person name="Sharma A."/>
            <person name="Silva N.M."/>
            <person name="Marques L.E."/>
            <person name="Juliana M.A."/>
            <person name="Lourenco M.C.S."/>
            <person name="Digiampietri L.A."/>
            <person name="Suffys P.N."/>
            <person name="Viana-Niero C."/>
        </authorList>
    </citation>
    <scope>NUCLEOTIDE SEQUENCE [LARGE SCALE GENOMIC DNA]</scope>
    <source>
        <strain evidence="5 6">MYC017</strain>
    </source>
</reference>
<dbReference type="Pfam" id="PF00440">
    <property type="entry name" value="TetR_N"/>
    <property type="match status" value="1"/>
</dbReference>
<dbReference type="PANTHER" id="PTHR30055:SF242">
    <property type="entry name" value="HTH-TYPE TRANSCRIPTIONAL REPRESSOR KSTR"/>
    <property type="match status" value="1"/>
</dbReference>
<evidence type="ECO:0000256" key="3">
    <source>
        <dbReference type="SAM" id="MobiDB-lite"/>
    </source>
</evidence>
<feature type="region of interest" description="Disordered" evidence="3">
    <location>
        <begin position="1"/>
        <end position="28"/>
    </location>
</feature>
<keyword evidence="1 2" id="KW-0238">DNA-binding</keyword>
<keyword evidence="6" id="KW-1185">Reference proteome</keyword>
<comment type="caution">
    <text evidence="5">The sequence shown here is derived from an EMBL/GenBank/DDBJ whole genome shotgun (WGS) entry which is preliminary data.</text>
</comment>
<dbReference type="Gene3D" id="1.10.357.10">
    <property type="entry name" value="Tetracycline Repressor, domain 2"/>
    <property type="match status" value="1"/>
</dbReference>
<dbReference type="Pfam" id="PF17925">
    <property type="entry name" value="TetR_C_20"/>
    <property type="match status" value="1"/>
</dbReference>